<proteinExistence type="predicted"/>
<dbReference type="Pfam" id="PF04738">
    <property type="entry name" value="Lant_dehydr_N"/>
    <property type="match status" value="1"/>
</dbReference>
<dbReference type="AlphaFoldDB" id="A0A2N8PAU1"/>
<protein>
    <recommendedName>
        <fullName evidence="6">Lantibiotic dehydratase</fullName>
    </recommendedName>
</protein>
<evidence type="ECO:0000313" key="5">
    <source>
        <dbReference type="Proteomes" id="UP000236047"/>
    </source>
</evidence>
<evidence type="ECO:0000259" key="3">
    <source>
        <dbReference type="Pfam" id="PF14028"/>
    </source>
</evidence>
<dbReference type="Proteomes" id="UP000236047">
    <property type="component" value="Unassembled WGS sequence"/>
</dbReference>
<dbReference type="InterPro" id="IPR006827">
    <property type="entry name" value="Lant_deHydtase_N"/>
</dbReference>
<dbReference type="Pfam" id="PF14028">
    <property type="entry name" value="Lant_dehydr_C"/>
    <property type="match status" value="1"/>
</dbReference>
<gene>
    <name evidence="4" type="ORF">AOB60_28890</name>
</gene>
<feature type="compositionally biased region" description="Low complexity" evidence="1">
    <location>
        <begin position="764"/>
        <end position="776"/>
    </location>
</feature>
<keyword evidence="5" id="KW-1185">Reference proteome</keyword>
<feature type="domain" description="Thiopeptide-type bacteriocin biosynthesis" evidence="3">
    <location>
        <begin position="787"/>
        <end position="1054"/>
    </location>
</feature>
<reference evidence="5" key="1">
    <citation type="submission" date="2015-09" db="EMBL/GenBank/DDBJ databases">
        <authorList>
            <person name="Graham D.E."/>
            <person name="Mahan K.M."/>
            <person name="Klingeman D.M."/>
            <person name="Fida T."/>
            <person name="Giannone R.J."/>
            <person name="Hettich R.L."/>
            <person name="Parry R.J."/>
            <person name="Spain J.C."/>
        </authorList>
    </citation>
    <scope>NUCLEOTIDE SEQUENCE [LARGE SCALE GENOMIC DNA]</scope>
    <source>
        <strain evidence="5">JCM 4701</strain>
    </source>
</reference>
<comment type="caution">
    <text evidence="4">The sequence shown here is derived from an EMBL/GenBank/DDBJ whole genome shotgun (WGS) entry which is preliminary data.</text>
</comment>
<organism evidence="4 5">
    <name type="scientific">Streptomyces noursei</name>
    <name type="common">Streptomyces albulus</name>
    <dbReference type="NCBI Taxonomy" id="1971"/>
    <lineage>
        <taxon>Bacteria</taxon>
        <taxon>Bacillati</taxon>
        <taxon>Actinomycetota</taxon>
        <taxon>Actinomycetes</taxon>
        <taxon>Kitasatosporales</taxon>
        <taxon>Streptomycetaceae</taxon>
        <taxon>Streptomyces</taxon>
    </lineage>
</organism>
<evidence type="ECO:0000259" key="2">
    <source>
        <dbReference type="Pfam" id="PF04738"/>
    </source>
</evidence>
<evidence type="ECO:0000313" key="4">
    <source>
        <dbReference type="EMBL" id="PNE38136.1"/>
    </source>
</evidence>
<dbReference type="EMBL" id="LJSN01000003">
    <property type="protein sequence ID" value="PNE38136.1"/>
    <property type="molecule type" value="Genomic_DNA"/>
</dbReference>
<accession>A0A2N8PAU1</accession>
<feature type="region of interest" description="Disordered" evidence="1">
    <location>
        <begin position="751"/>
        <end position="777"/>
    </location>
</feature>
<name>A0A2N8PAU1_STRNR</name>
<evidence type="ECO:0000256" key="1">
    <source>
        <dbReference type="SAM" id="MobiDB-lite"/>
    </source>
</evidence>
<dbReference type="InterPro" id="IPR023809">
    <property type="entry name" value="Thiopep_bacteriocin_synth_dom"/>
</dbReference>
<evidence type="ECO:0008006" key="6">
    <source>
        <dbReference type="Google" id="ProtNLM"/>
    </source>
</evidence>
<feature type="domain" description="Lantibiotic dehydratase N-terminal" evidence="2">
    <location>
        <begin position="55"/>
        <end position="706"/>
    </location>
</feature>
<sequence length="1068" mass="117369">MANKPLYSCTDFALLRIPTLPEQCSEATFADITEGSADEARKSLEYLCALAGDGLLREAVEISSPPLARRWDEILCGEKRGIADIRRAVRAVSSYQLRMATRCTPFGIMAGVVVARFVGASEDACARLGASHHKSVRLERGWVTALTASWAGRPKVLSCLRLTANNLCRVRGDRLVLSYVPDLGVEDADPVREVSVRHTPAVRAALDSARTPLPYPEVAKSLAEQFPSAPDGAIARMLTDLVRKQILLTDLTPPAEAPDAAAYVLGTLGALPERVLPELVELREIIRVLADYRDRALGDGRTTWSEVSSRMHRLRPAQRGVQVDLAMDAEVRLPPEVAAEAERAADLLWRLAPDGPGYPALRQYHSEFVERYGVGRAVPVTEVLDPDAGLGAPAGYEHPPSIRPLPPRTSEMTERDRLMTELAQEALLSGAEEVVLDEGHPLVSRVARTTGRRAPSIELFTRLVAPSMEALRDGAFRLVVMGGSAGPAAATFGRFAYLLPDELRPSLTALARAVGDEGRGADVLHAQVVFQSRHGRGDNVVQVPQWLQHRLPVGVFADTAEPGTLALTDLAICADPHRLMVVHTASGREVVPAVLHKLNTRTLAPNTARLLDDIGRGGVRGVHSWEWGRAEDLPYVPRVRYGRAVLSLARWRPTQAVLEQDAPFAAWECAVGEWRRRWQVPAQVCLVYADQRLELDLTRPIHLRLLRHELKRRPETLVLERWDARGAGAGWLTGPQGPHRNELVIPLVAEPTEAPPGDRRADTVRPPAARPAPLRTGRADHLPGGEWLYATVHCTPARQDELLASYLDELLDGLPEGVDRWFFIRYRSPDDLLRLRFHGAPDTLAAELLPRLHQWADVLRADGRISGLGLGTYDPELERYGGPQAMAAAERVFHADSLAAIEALKLQETGRLSLEPVMVAALGQAHIARTFWTAYTADGGPSGREPAWLERVLGAIPRGEVHHAFQKRRREALPLIDVHGGWEGLRERQGGEELLASWRARTDAVTDYAHTLRTLGGEAWSEPTPVFLSLLHMHHNRLIGIGPQAEQAATAIMRGAVQAHRDRIRSCS</sequence>
<dbReference type="NCBIfam" id="TIGR03891">
    <property type="entry name" value="thiopep_ocin"/>
    <property type="match status" value="1"/>
</dbReference>